<dbReference type="AlphaFoldDB" id="A0A7W4Z771"/>
<dbReference type="InterPro" id="IPR036680">
    <property type="entry name" value="SPOR-like_sf"/>
</dbReference>
<protein>
    <submittedName>
        <fullName evidence="4">Cell division protein FtsN</fullName>
    </submittedName>
</protein>
<proteinExistence type="predicted"/>
<dbReference type="PANTHER" id="PTHR38687">
    <property type="entry name" value="CELL DIVISION PROTEIN DEDD-RELATED"/>
    <property type="match status" value="1"/>
</dbReference>
<keyword evidence="4" id="KW-0132">Cell division</keyword>
<feature type="compositionally biased region" description="Low complexity" evidence="1">
    <location>
        <begin position="58"/>
        <end position="69"/>
    </location>
</feature>
<dbReference type="Gene3D" id="3.30.70.1070">
    <property type="entry name" value="Sporulation related repeat"/>
    <property type="match status" value="1"/>
</dbReference>
<feature type="region of interest" description="Disordered" evidence="1">
    <location>
        <begin position="50"/>
        <end position="69"/>
    </location>
</feature>
<dbReference type="PANTHER" id="PTHR38687:SF1">
    <property type="entry name" value="CELL DIVISION PROTEIN DEDD"/>
    <property type="match status" value="1"/>
</dbReference>
<evidence type="ECO:0000259" key="3">
    <source>
        <dbReference type="PROSITE" id="PS51724"/>
    </source>
</evidence>
<dbReference type="GO" id="GO:0042834">
    <property type="term" value="F:peptidoglycan binding"/>
    <property type="evidence" value="ECO:0007669"/>
    <property type="project" value="InterPro"/>
</dbReference>
<comment type="caution">
    <text evidence="4">The sequence shown here is derived from an EMBL/GenBank/DDBJ whole genome shotgun (WGS) entry which is preliminary data.</text>
</comment>
<dbReference type="SUPFAM" id="SSF110997">
    <property type="entry name" value="Sporulation related repeat"/>
    <property type="match status" value="1"/>
</dbReference>
<dbReference type="Proteomes" id="UP000537130">
    <property type="component" value="Unassembled WGS sequence"/>
</dbReference>
<evidence type="ECO:0000313" key="5">
    <source>
        <dbReference type="Proteomes" id="UP000537130"/>
    </source>
</evidence>
<keyword evidence="2" id="KW-0812">Transmembrane</keyword>
<keyword evidence="2" id="KW-0472">Membrane</keyword>
<feature type="domain" description="SPOR" evidence="3">
    <location>
        <begin position="100"/>
        <end position="179"/>
    </location>
</feature>
<dbReference type="GO" id="GO:0032153">
    <property type="term" value="C:cell division site"/>
    <property type="evidence" value="ECO:0007669"/>
    <property type="project" value="TreeGrafter"/>
</dbReference>
<dbReference type="RefSeq" id="WP_183410396.1">
    <property type="nucleotide sequence ID" value="NZ_JACHWY010000002.1"/>
</dbReference>
<reference evidence="4 5" key="1">
    <citation type="submission" date="2020-08" db="EMBL/GenBank/DDBJ databases">
        <title>Genomic Encyclopedia of Type Strains, Phase III (KMG-III): the genomes of soil and plant-associated and newly described type strains.</title>
        <authorList>
            <person name="Whitman W."/>
        </authorList>
    </citation>
    <scope>NUCLEOTIDE SEQUENCE [LARGE SCALE GENOMIC DNA]</scope>
    <source>
        <strain evidence="4 5">CECT 8654</strain>
    </source>
</reference>
<keyword evidence="4" id="KW-0131">Cell cycle</keyword>
<feature type="transmembrane region" description="Helical" evidence="2">
    <location>
        <begin position="21"/>
        <end position="41"/>
    </location>
</feature>
<sequence>MANNRSRSRGATRQNNTGVPAWAIFCAGALCGGFLTFLVFLGGVDSGDSKADVASKNAPKPAKPAKQTTTETQFDFFTLLPEREVIVPEEQQPREESSANQEQFQYILQAGSFKTNADADRRRAELLLLGLEAKIEAVEANGDTWHRVYVGPFTSRSKLSKARTTLISEGIETLLLKRKVAG</sequence>
<dbReference type="Pfam" id="PF05036">
    <property type="entry name" value="SPOR"/>
    <property type="match status" value="1"/>
</dbReference>
<evidence type="ECO:0000256" key="1">
    <source>
        <dbReference type="SAM" id="MobiDB-lite"/>
    </source>
</evidence>
<dbReference type="PROSITE" id="PS51724">
    <property type="entry name" value="SPOR"/>
    <property type="match status" value="1"/>
</dbReference>
<dbReference type="GO" id="GO:0030428">
    <property type="term" value="C:cell septum"/>
    <property type="evidence" value="ECO:0007669"/>
    <property type="project" value="TreeGrafter"/>
</dbReference>
<dbReference type="GO" id="GO:0032506">
    <property type="term" value="P:cytokinetic process"/>
    <property type="evidence" value="ECO:0007669"/>
    <property type="project" value="TreeGrafter"/>
</dbReference>
<keyword evidence="5" id="KW-1185">Reference proteome</keyword>
<organism evidence="4 5">
    <name type="scientific">Litorivivens lipolytica</name>
    <dbReference type="NCBI Taxonomy" id="1524264"/>
    <lineage>
        <taxon>Bacteria</taxon>
        <taxon>Pseudomonadati</taxon>
        <taxon>Pseudomonadota</taxon>
        <taxon>Gammaproteobacteria</taxon>
        <taxon>Litorivivens</taxon>
    </lineage>
</organism>
<gene>
    <name evidence="4" type="ORF">FHR99_001892</name>
</gene>
<keyword evidence="2" id="KW-1133">Transmembrane helix</keyword>
<accession>A0A7W4Z771</accession>
<dbReference type="InterPro" id="IPR007730">
    <property type="entry name" value="SPOR-like_dom"/>
</dbReference>
<dbReference type="InterPro" id="IPR052521">
    <property type="entry name" value="Cell_div_SPOR-domain"/>
</dbReference>
<dbReference type="EMBL" id="JACHWY010000002">
    <property type="protein sequence ID" value="MBB3047626.1"/>
    <property type="molecule type" value="Genomic_DNA"/>
</dbReference>
<evidence type="ECO:0000313" key="4">
    <source>
        <dbReference type="EMBL" id="MBB3047626.1"/>
    </source>
</evidence>
<evidence type="ECO:0000256" key="2">
    <source>
        <dbReference type="SAM" id="Phobius"/>
    </source>
</evidence>
<name>A0A7W4Z771_9GAMM</name>